<dbReference type="EMBL" id="BAAAQD010000006">
    <property type="protein sequence ID" value="GAA1517361.1"/>
    <property type="molecule type" value="Genomic_DNA"/>
</dbReference>
<evidence type="ECO:0000256" key="2">
    <source>
        <dbReference type="ARBA" id="ARBA00022723"/>
    </source>
</evidence>
<feature type="domain" description="Rieske" evidence="6">
    <location>
        <begin position="119"/>
        <end position="212"/>
    </location>
</feature>
<keyword evidence="2" id="KW-0479">Metal-binding</keyword>
<evidence type="ECO:0000256" key="5">
    <source>
        <dbReference type="SAM" id="MobiDB-lite"/>
    </source>
</evidence>
<dbReference type="Gene3D" id="2.102.10.10">
    <property type="entry name" value="Rieske [2Fe-2S] iron-sulphur domain"/>
    <property type="match status" value="1"/>
</dbReference>
<feature type="compositionally biased region" description="Low complexity" evidence="5">
    <location>
        <begin position="82"/>
        <end position="101"/>
    </location>
</feature>
<evidence type="ECO:0000256" key="4">
    <source>
        <dbReference type="ARBA" id="ARBA00023014"/>
    </source>
</evidence>
<evidence type="ECO:0000256" key="3">
    <source>
        <dbReference type="ARBA" id="ARBA00023004"/>
    </source>
</evidence>
<keyword evidence="1" id="KW-0001">2Fe-2S</keyword>
<proteinExistence type="predicted"/>
<comment type="caution">
    <text evidence="7">The sequence shown here is derived from an EMBL/GenBank/DDBJ whole genome shotgun (WGS) entry which is preliminary data.</text>
</comment>
<dbReference type="InterPro" id="IPR036922">
    <property type="entry name" value="Rieske_2Fe-2S_sf"/>
</dbReference>
<accession>A0ABN2AE39</accession>
<dbReference type="Proteomes" id="UP001501470">
    <property type="component" value="Unassembled WGS sequence"/>
</dbReference>
<dbReference type="PROSITE" id="PS51296">
    <property type="entry name" value="RIESKE"/>
    <property type="match status" value="1"/>
</dbReference>
<dbReference type="SUPFAM" id="SSF50022">
    <property type="entry name" value="ISP domain"/>
    <property type="match status" value="1"/>
</dbReference>
<keyword evidence="3" id="KW-0408">Iron</keyword>
<protein>
    <recommendedName>
        <fullName evidence="6">Rieske domain-containing protein</fullName>
    </recommendedName>
</protein>
<reference evidence="7 8" key="1">
    <citation type="journal article" date="2019" name="Int. J. Syst. Evol. Microbiol.">
        <title>The Global Catalogue of Microorganisms (GCM) 10K type strain sequencing project: providing services to taxonomists for standard genome sequencing and annotation.</title>
        <authorList>
            <consortium name="The Broad Institute Genomics Platform"/>
            <consortium name="The Broad Institute Genome Sequencing Center for Infectious Disease"/>
            <person name="Wu L."/>
            <person name="Ma J."/>
        </authorList>
    </citation>
    <scope>NUCLEOTIDE SEQUENCE [LARGE SCALE GENOMIC DNA]</scope>
    <source>
        <strain evidence="7 8">JCM 15933</strain>
    </source>
</reference>
<organism evidence="7 8">
    <name type="scientific">Dactylosporangium maewongense</name>
    <dbReference type="NCBI Taxonomy" id="634393"/>
    <lineage>
        <taxon>Bacteria</taxon>
        <taxon>Bacillati</taxon>
        <taxon>Actinomycetota</taxon>
        <taxon>Actinomycetes</taxon>
        <taxon>Micromonosporales</taxon>
        <taxon>Micromonosporaceae</taxon>
        <taxon>Dactylosporangium</taxon>
    </lineage>
</organism>
<evidence type="ECO:0000313" key="7">
    <source>
        <dbReference type="EMBL" id="GAA1517361.1"/>
    </source>
</evidence>
<evidence type="ECO:0000259" key="6">
    <source>
        <dbReference type="PROSITE" id="PS51296"/>
    </source>
</evidence>
<name>A0ABN2AE39_9ACTN</name>
<evidence type="ECO:0000256" key="1">
    <source>
        <dbReference type="ARBA" id="ARBA00022714"/>
    </source>
</evidence>
<dbReference type="InterPro" id="IPR017941">
    <property type="entry name" value="Rieske_2Fe-2S"/>
</dbReference>
<dbReference type="Pfam" id="PF00355">
    <property type="entry name" value="Rieske"/>
    <property type="match status" value="1"/>
</dbReference>
<keyword evidence="4" id="KW-0411">Iron-sulfur</keyword>
<feature type="region of interest" description="Disordered" evidence="5">
    <location>
        <begin position="80"/>
        <end position="111"/>
    </location>
</feature>
<evidence type="ECO:0000313" key="8">
    <source>
        <dbReference type="Proteomes" id="UP001501470"/>
    </source>
</evidence>
<dbReference type="CDD" id="cd03467">
    <property type="entry name" value="Rieske"/>
    <property type="match status" value="1"/>
</dbReference>
<sequence length="213" mass="20980">MSYQRKRRNGGEGRLLADAVTEERCGSGAATVAAGKALTPGGQDVPVQDVFNPCSARRALLLGAGALGVTVLAGCGGDEETPAAAGSQPPASAAPTTAANPFDNTAPATGASDAAPPAGALVAVKDVPVGGGVIAKDTILVVQAKQGTFKAYQASCPHQGVTVEPPSPGATTIMCPGHNSQFKIADGSLARGPATRGLNAVPVKVQAGYVVEA</sequence>
<gene>
    <name evidence="7" type="ORF">GCM10009827_035370</name>
</gene>
<keyword evidence="8" id="KW-1185">Reference proteome</keyword>